<accession>D1CHG7</accession>
<feature type="transmembrane region" description="Helical" evidence="1">
    <location>
        <begin position="96"/>
        <end position="114"/>
    </location>
</feature>
<feature type="transmembrane region" description="Helical" evidence="1">
    <location>
        <begin position="70"/>
        <end position="89"/>
    </location>
</feature>
<name>D1CHG7_THET1</name>
<dbReference type="KEGG" id="ttr:Tter_2289"/>
<protein>
    <recommendedName>
        <fullName evidence="4">Transmembrane protein</fullName>
    </recommendedName>
</protein>
<dbReference type="RefSeq" id="WP_012876219.1">
    <property type="nucleotide sequence ID" value="NC_013526.1"/>
</dbReference>
<evidence type="ECO:0000313" key="2">
    <source>
        <dbReference type="EMBL" id="ACZ43188.1"/>
    </source>
</evidence>
<keyword evidence="1" id="KW-1133">Transmembrane helix</keyword>
<organism evidence="2 3">
    <name type="scientific">Thermobaculum terrenum (strain ATCC BAA-798 / CCMEE 7001 / YNP1)</name>
    <dbReference type="NCBI Taxonomy" id="525904"/>
    <lineage>
        <taxon>Bacteria</taxon>
        <taxon>Bacillati</taxon>
        <taxon>Chloroflexota</taxon>
        <taxon>Chloroflexia</taxon>
        <taxon>Candidatus Thermobaculales</taxon>
        <taxon>Candidatus Thermobaculaceae</taxon>
        <taxon>Thermobaculum</taxon>
    </lineage>
</organism>
<evidence type="ECO:0000313" key="3">
    <source>
        <dbReference type="Proteomes" id="UP000000323"/>
    </source>
</evidence>
<dbReference type="EMBL" id="CP001826">
    <property type="protein sequence ID" value="ACZ43188.1"/>
    <property type="molecule type" value="Genomic_DNA"/>
</dbReference>
<evidence type="ECO:0008006" key="4">
    <source>
        <dbReference type="Google" id="ProtNLM"/>
    </source>
</evidence>
<sequence length="140" mass="14950">MLRSPRLSALLFLLTLLCFTLPFMTVTCGGQEVMRVTAMDQALGQDPWVAPELNEASAPSERGSGAGWKWHMRGLAAFTVAGIVLGLGAWRGWKGLVSAILGILGALDIMLLRVSTINSMRQELAASSDLGDLSGLIQVH</sequence>
<dbReference type="HOGENOM" id="CLU_1834244_0_0_0"/>
<gene>
    <name evidence="2" type="ordered locus">Tter_2289</name>
</gene>
<evidence type="ECO:0000256" key="1">
    <source>
        <dbReference type="SAM" id="Phobius"/>
    </source>
</evidence>
<keyword evidence="1" id="KW-0812">Transmembrane</keyword>
<dbReference type="AlphaFoldDB" id="D1CHG7"/>
<dbReference type="STRING" id="525904.Tter_2289"/>
<keyword evidence="1" id="KW-0472">Membrane</keyword>
<proteinExistence type="predicted"/>
<keyword evidence="3" id="KW-1185">Reference proteome</keyword>
<dbReference type="Proteomes" id="UP000000323">
    <property type="component" value="Chromosome 2"/>
</dbReference>
<reference evidence="3" key="1">
    <citation type="journal article" date="2010" name="Stand. Genomic Sci.">
        <title>Complete genome sequence of 'Thermobaculum terrenum' type strain (YNP1).</title>
        <authorList>
            <person name="Kiss H."/>
            <person name="Cleland D."/>
            <person name="Lapidus A."/>
            <person name="Lucas S."/>
            <person name="Glavina Del Rio T."/>
            <person name="Nolan M."/>
            <person name="Tice H."/>
            <person name="Han C."/>
            <person name="Goodwin L."/>
            <person name="Pitluck S."/>
            <person name="Liolios K."/>
            <person name="Ivanova N."/>
            <person name="Mavromatis K."/>
            <person name="Ovchinnikova G."/>
            <person name="Pati A."/>
            <person name="Chen A."/>
            <person name="Palaniappan K."/>
            <person name="Land M."/>
            <person name="Hauser L."/>
            <person name="Chang Y."/>
            <person name="Jeffries C."/>
            <person name="Lu M."/>
            <person name="Brettin T."/>
            <person name="Detter J."/>
            <person name="Goker M."/>
            <person name="Tindall B."/>
            <person name="Beck B."/>
            <person name="McDermott T."/>
            <person name="Woyke T."/>
            <person name="Bristow J."/>
            <person name="Eisen J."/>
            <person name="Markowitz V."/>
            <person name="Hugenholtz P."/>
            <person name="Kyrpides N."/>
            <person name="Klenk H."/>
            <person name="Cheng J."/>
        </authorList>
    </citation>
    <scope>NUCLEOTIDE SEQUENCE [LARGE SCALE GENOMIC DNA]</scope>
    <source>
        <strain evidence="3">ATCC BAA-798 / YNP1</strain>
    </source>
</reference>